<evidence type="ECO:0000256" key="18">
    <source>
        <dbReference type="ARBA" id="ARBA00047305"/>
    </source>
</evidence>
<feature type="transmembrane region" description="Helical" evidence="23">
    <location>
        <begin position="169"/>
        <end position="188"/>
    </location>
</feature>
<evidence type="ECO:0000256" key="22">
    <source>
        <dbReference type="RuleBase" id="RU000477"/>
    </source>
</evidence>
<dbReference type="GO" id="GO:0006833">
    <property type="term" value="P:water transport"/>
    <property type="evidence" value="ECO:0000318"/>
    <property type="project" value="GO_Central"/>
</dbReference>
<comment type="catalytic activity">
    <reaction evidence="18">
        <text>H2O2(out) = H2O2(in)</text>
        <dbReference type="Rhea" id="RHEA:74375"/>
        <dbReference type="ChEBI" id="CHEBI:16240"/>
    </reaction>
</comment>
<evidence type="ECO:0000256" key="16">
    <source>
        <dbReference type="ARBA" id="ARBA00034651"/>
    </source>
</evidence>
<dbReference type="eggNOG" id="KOG0223">
    <property type="taxonomic scope" value="Eukaryota"/>
</dbReference>
<evidence type="ECO:0000313" key="25">
    <source>
        <dbReference type="Proteomes" id="UP000002280"/>
    </source>
</evidence>
<dbReference type="InterPro" id="IPR000425">
    <property type="entry name" value="MIP"/>
</dbReference>
<feature type="transmembrane region" description="Helical" evidence="23">
    <location>
        <begin position="54"/>
        <end position="72"/>
    </location>
</feature>
<dbReference type="InterPro" id="IPR034294">
    <property type="entry name" value="Aquaporin_transptr"/>
</dbReference>
<dbReference type="Proteomes" id="UP000002280">
    <property type="component" value="Chromosome 6"/>
</dbReference>
<dbReference type="GO" id="GO:0072488">
    <property type="term" value="P:ammonium transmembrane transport"/>
    <property type="evidence" value="ECO:0007669"/>
    <property type="project" value="Ensembl"/>
</dbReference>
<dbReference type="GO" id="GO:0015250">
    <property type="term" value="F:water channel activity"/>
    <property type="evidence" value="ECO:0000318"/>
    <property type="project" value="GO_Central"/>
</dbReference>
<keyword evidence="9" id="KW-0999">Mitochondrion inner membrane</keyword>
<comment type="catalytic activity">
    <reaction evidence="17">
        <text>methylamine(out) = methylamine(in)</text>
        <dbReference type="Rhea" id="RHEA:74391"/>
        <dbReference type="ChEBI" id="CHEBI:59338"/>
    </reaction>
</comment>
<protein>
    <recommendedName>
        <fullName evidence="21">Aquaporin-8</fullName>
    </recommendedName>
</protein>
<keyword evidence="5 22" id="KW-0813">Transport</keyword>
<dbReference type="InterPro" id="IPR022357">
    <property type="entry name" value="MIP_CS"/>
</dbReference>
<evidence type="ECO:0000256" key="23">
    <source>
        <dbReference type="SAM" id="Phobius"/>
    </source>
</evidence>
<comment type="catalytic activity">
    <reaction evidence="16">
        <text>H2O(in) = H2O(out)</text>
        <dbReference type="Rhea" id="RHEA:29667"/>
        <dbReference type="ChEBI" id="CHEBI:15377"/>
    </reaction>
</comment>
<evidence type="ECO:0000256" key="6">
    <source>
        <dbReference type="ARBA" id="ARBA00022475"/>
    </source>
</evidence>
<comment type="subcellular location">
    <subcellularLocation>
        <location evidence="1">Apical cell membrane</location>
        <topology evidence="1">Multi-pass membrane protein</topology>
    </subcellularLocation>
    <subcellularLocation>
        <location evidence="3">Basolateral cell membrane</location>
        <topology evidence="3">Multi-pass membrane protein</topology>
    </subcellularLocation>
    <subcellularLocation>
        <location evidence="2">Mitochondrion inner membrane</location>
        <topology evidence="2">Multi-pass membrane protein</topology>
    </subcellularLocation>
    <subcellularLocation>
        <location evidence="20">Smooth endoplasmic reticulum membrane</location>
        <topology evidence="20">Multi-pass membrane protein</topology>
    </subcellularLocation>
</comment>
<comment type="catalytic activity">
    <reaction evidence="19">
        <text>formamide(out) = formamide(in)</text>
        <dbReference type="Rhea" id="RHEA:74387"/>
        <dbReference type="ChEBI" id="CHEBI:16397"/>
    </reaction>
</comment>
<dbReference type="GO" id="GO:0046691">
    <property type="term" value="C:intracellular canaliculus"/>
    <property type="evidence" value="ECO:0007669"/>
    <property type="project" value="Ensembl"/>
</dbReference>
<dbReference type="PRINTS" id="PR02020">
    <property type="entry name" value="AQUAPORIN8"/>
</dbReference>
<evidence type="ECO:0000256" key="11">
    <source>
        <dbReference type="ARBA" id="ARBA00022989"/>
    </source>
</evidence>
<dbReference type="PROSITE" id="PS00221">
    <property type="entry name" value="MIP"/>
    <property type="match status" value="1"/>
</dbReference>
<dbReference type="PRINTS" id="PR00783">
    <property type="entry name" value="MINTRINSICP"/>
</dbReference>
<reference evidence="24" key="2">
    <citation type="submission" date="2025-08" db="UniProtKB">
        <authorList>
            <consortium name="Ensembl"/>
        </authorList>
    </citation>
    <scope>IDENTIFICATION</scope>
</reference>
<dbReference type="GO" id="GO:0045540">
    <property type="term" value="P:regulation of cholesterol biosynthetic process"/>
    <property type="evidence" value="ECO:0007669"/>
    <property type="project" value="Ensembl"/>
</dbReference>
<dbReference type="InterPro" id="IPR023271">
    <property type="entry name" value="Aquaporin-like"/>
</dbReference>
<dbReference type="Ensembl" id="ENSMODT00000020737.3">
    <property type="protein sequence ID" value="ENSMODP00000020379.2"/>
    <property type="gene ID" value="ENSMODG00000016305.3"/>
</dbReference>
<keyword evidence="13" id="KW-0496">Mitochondrion</keyword>
<sequence length="276" mass="29593">MLILKMRKLSLKEMKCLPQDHTATIPMCESKSESRKMMEQNLCHRYEQYFQPCIVELLGSALFIFIGCLSVIENVEGVGRLQPALAHGLALGLTIAILGNISGGHFNPAVSLAAVLIGGLNYMMLIPYCISQLCGGIIGAALAKAVSPEERFLNASGAAFTTITGDDQVGGAVVAETIMTLFLILTVCMGAINEKTKSPLAPLCIGFTVTVDILAGGAISGACMNPARAFGPAVMSNYWKYQWVYWLGPLAASLIAGTLIRILIGDQKIRLFLKHQ</sequence>
<feature type="transmembrane region" description="Helical" evidence="23">
    <location>
        <begin position="84"/>
        <end position="101"/>
    </location>
</feature>
<comment type="similarity">
    <text evidence="4 22">Belongs to the MIP/aquaporin (TC 1.A.8) family.</text>
</comment>
<dbReference type="GO" id="GO:0080170">
    <property type="term" value="P:hydrogen peroxide transmembrane transport"/>
    <property type="evidence" value="ECO:0007669"/>
    <property type="project" value="Ensembl"/>
</dbReference>
<dbReference type="STRING" id="13616.ENSMODP00000020379"/>
<keyword evidence="6" id="KW-1003">Cell membrane</keyword>
<keyword evidence="8" id="KW-0677">Repeat</keyword>
<organism evidence="24 25">
    <name type="scientific">Monodelphis domestica</name>
    <name type="common">Gray short-tailed opossum</name>
    <dbReference type="NCBI Taxonomy" id="13616"/>
    <lineage>
        <taxon>Eukaryota</taxon>
        <taxon>Metazoa</taxon>
        <taxon>Chordata</taxon>
        <taxon>Craniata</taxon>
        <taxon>Vertebrata</taxon>
        <taxon>Euteleostomi</taxon>
        <taxon>Mammalia</taxon>
        <taxon>Metatheria</taxon>
        <taxon>Didelphimorphia</taxon>
        <taxon>Didelphidae</taxon>
        <taxon>Monodelphis</taxon>
    </lineage>
</organism>
<dbReference type="FunFam" id="1.20.1080.10:FF:000015">
    <property type="entry name" value="Aquaporin 8"/>
    <property type="match status" value="1"/>
</dbReference>
<feature type="transmembrane region" description="Helical" evidence="23">
    <location>
        <begin position="200"/>
        <end position="223"/>
    </location>
</feature>
<dbReference type="GeneTree" id="ENSGT00940000159304"/>
<evidence type="ECO:0000256" key="19">
    <source>
        <dbReference type="ARBA" id="ARBA00050618"/>
    </source>
</evidence>
<keyword evidence="7 22" id="KW-0812">Transmembrane</keyword>
<dbReference type="HOGENOM" id="CLU_020019_3_5_1"/>
<evidence type="ECO:0000256" key="12">
    <source>
        <dbReference type="ARBA" id="ARBA00023097"/>
    </source>
</evidence>
<keyword evidence="25" id="KW-1185">Reference proteome</keyword>
<feature type="transmembrane region" description="Helical" evidence="23">
    <location>
        <begin position="243"/>
        <end position="264"/>
    </location>
</feature>
<keyword evidence="14 23" id="KW-0472">Membrane</keyword>
<evidence type="ECO:0000256" key="1">
    <source>
        <dbReference type="ARBA" id="ARBA00004424"/>
    </source>
</evidence>
<dbReference type="Gene3D" id="1.20.1080.10">
    <property type="entry name" value="Glycerol uptake facilitator protein"/>
    <property type="match status" value="1"/>
</dbReference>
<evidence type="ECO:0000256" key="3">
    <source>
        <dbReference type="ARBA" id="ARBA00004554"/>
    </source>
</evidence>
<evidence type="ECO:0000256" key="2">
    <source>
        <dbReference type="ARBA" id="ARBA00004448"/>
    </source>
</evidence>
<keyword evidence="12" id="KW-0558">Oxidation</keyword>
<dbReference type="GO" id="GO:0015264">
    <property type="term" value="F:methylammonium channel activity"/>
    <property type="evidence" value="ECO:0007669"/>
    <property type="project" value="Ensembl"/>
</dbReference>
<dbReference type="GO" id="GO:0016323">
    <property type="term" value="C:basolateral plasma membrane"/>
    <property type="evidence" value="ECO:0007669"/>
    <property type="project" value="UniProtKB-SubCell"/>
</dbReference>
<dbReference type="PANTHER" id="PTHR45665">
    <property type="entry name" value="AQUAPORIN-8"/>
    <property type="match status" value="1"/>
</dbReference>
<dbReference type="OMA" id="VPTAMFY"/>
<evidence type="ECO:0000256" key="5">
    <source>
        <dbReference type="ARBA" id="ARBA00022448"/>
    </source>
</evidence>
<evidence type="ECO:0000313" key="24">
    <source>
        <dbReference type="Ensembl" id="ENSMODP00000020379.2"/>
    </source>
</evidence>
<proteinExistence type="inferred from homology"/>
<reference evidence="24" key="3">
    <citation type="submission" date="2025-09" db="UniProtKB">
        <authorList>
            <consortium name="Ensembl"/>
        </authorList>
    </citation>
    <scope>IDENTIFICATION</scope>
</reference>
<dbReference type="GO" id="GO:0005886">
    <property type="term" value="C:plasma membrane"/>
    <property type="evidence" value="ECO:0000318"/>
    <property type="project" value="GO_Central"/>
</dbReference>
<dbReference type="Pfam" id="PF00230">
    <property type="entry name" value="MIP"/>
    <property type="match status" value="1"/>
</dbReference>
<dbReference type="Bgee" id="ENSMODG00000016305">
    <property type="expression patterns" value="Expressed in extraembryonic membrane and 8 other cell types or tissues"/>
</dbReference>
<evidence type="ECO:0000256" key="14">
    <source>
        <dbReference type="ARBA" id="ARBA00023136"/>
    </source>
</evidence>
<evidence type="ECO:0000256" key="15">
    <source>
        <dbReference type="ARBA" id="ARBA00023180"/>
    </source>
</evidence>
<name>F7ATC1_MONDO</name>
<dbReference type="GO" id="GO:0071320">
    <property type="term" value="P:cellular response to cAMP"/>
    <property type="evidence" value="ECO:0007669"/>
    <property type="project" value="Ensembl"/>
</dbReference>
<keyword evidence="11 23" id="KW-1133">Transmembrane helix</keyword>
<keyword evidence="10" id="KW-0256">Endoplasmic reticulum</keyword>
<reference evidence="24 25" key="1">
    <citation type="journal article" date="2007" name="Nature">
        <title>Genome of the marsupial Monodelphis domestica reveals innovation in non-coding sequences.</title>
        <authorList>
            <person name="Mikkelsen T.S."/>
            <person name="Wakefield M.J."/>
            <person name="Aken B."/>
            <person name="Amemiya C.T."/>
            <person name="Chang J.L."/>
            <person name="Duke S."/>
            <person name="Garber M."/>
            <person name="Gentles A.J."/>
            <person name="Goodstadt L."/>
            <person name="Heger A."/>
            <person name="Jurka J."/>
            <person name="Kamal M."/>
            <person name="Mauceli E."/>
            <person name="Searle S.M."/>
            <person name="Sharpe T."/>
            <person name="Baker M.L."/>
            <person name="Batzer M.A."/>
            <person name="Benos P.V."/>
            <person name="Belov K."/>
            <person name="Clamp M."/>
            <person name="Cook A."/>
            <person name="Cuff J."/>
            <person name="Das R."/>
            <person name="Davidow L."/>
            <person name="Deakin J.E."/>
            <person name="Fazzari M.J."/>
            <person name="Glass J.L."/>
            <person name="Grabherr M."/>
            <person name="Greally J.M."/>
            <person name="Gu W."/>
            <person name="Hore T.A."/>
            <person name="Huttley G.A."/>
            <person name="Kleber M."/>
            <person name="Jirtle R.L."/>
            <person name="Koina E."/>
            <person name="Lee J.T."/>
            <person name="Mahony S."/>
            <person name="Marra M.A."/>
            <person name="Miller R.D."/>
            <person name="Nicholls R.D."/>
            <person name="Oda M."/>
            <person name="Papenfuss A.T."/>
            <person name="Parra Z.E."/>
            <person name="Pollock D.D."/>
            <person name="Ray D.A."/>
            <person name="Schein J.E."/>
            <person name="Speed T.P."/>
            <person name="Thompson K."/>
            <person name="VandeBerg J.L."/>
            <person name="Wade C.M."/>
            <person name="Walker J.A."/>
            <person name="Waters P.D."/>
            <person name="Webber C."/>
            <person name="Weidman J.R."/>
            <person name="Xie X."/>
            <person name="Zody M.C."/>
            <person name="Baldwin J."/>
            <person name="Abdouelleil A."/>
            <person name="Abdulkadir J."/>
            <person name="Abebe A."/>
            <person name="Abera B."/>
            <person name="Abreu J."/>
            <person name="Acer S.C."/>
            <person name="Aftuck L."/>
            <person name="Alexander A."/>
            <person name="An P."/>
            <person name="Anderson E."/>
            <person name="Anderson S."/>
            <person name="Arachi H."/>
            <person name="Azer M."/>
            <person name="Bachantsang P."/>
            <person name="Barry A."/>
            <person name="Bayul T."/>
            <person name="Berlin A."/>
            <person name="Bessette D."/>
            <person name="Bloom T."/>
            <person name="Bloom T."/>
            <person name="Boguslavskiy L."/>
            <person name="Bonnet C."/>
            <person name="Boukhgalter B."/>
            <person name="Bourzgui I."/>
            <person name="Brown A."/>
            <person name="Cahill P."/>
            <person name="Channer S."/>
            <person name="Cheshatsang Y."/>
            <person name="Chuda L."/>
            <person name="Citroen M."/>
            <person name="Collymore A."/>
            <person name="Cooke P."/>
            <person name="Costello M."/>
            <person name="D'Aco K."/>
            <person name="Daza R."/>
            <person name="De Haan G."/>
            <person name="DeGray S."/>
            <person name="DeMaso C."/>
            <person name="Dhargay N."/>
            <person name="Dooley K."/>
            <person name="Dooley E."/>
            <person name="Doricent M."/>
            <person name="Dorje P."/>
            <person name="Dorjee K."/>
            <person name="Dupes A."/>
            <person name="Elong R."/>
            <person name="Falk J."/>
            <person name="Farina A."/>
            <person name="Faro S."/>
            <person name="Ferguson D."/>
            <person name="Fisher S."/>
            <person name="Foley C.D."/>
            <person name="Franke A."/>
            <person name="Friedrich D."/>
            <person name="Gadbois L."/>
            <person name="Gearin G."/>
            <person name="Gearin C.R."/>
            <person name="Giannoukos G."/>
            <person name="Goode T."/>
            <person name="Graham J."/>
            <person name="Grandbois E."/>
            <person name="Grewal S."/>
            <person name="Gyaltsen K."/>
            <person name="Hafez N."/>
            <person name="Hagos B."/>
            <person name="Hall J."/>
            <person name="Henson C."/>
            <person name="Hollinger A."/>
            <person name="Honan T."/>
            <person name="Huard M.D."/>
            <person name="Hughes L."/>
            <person name="Hurhula B."/>
            <person name="Husby M.E."/>
            <person name="Kamat A."/>
            <person name="Kanga B."/>
            <person name="Kashin S."/>
            <person name="Khazanovich D."/>
            <person name="Kisner P."/>
            <person name="Lance K."/>
            <person name="Lara M."/>
            <person name="Lee W."/>
            <person name="Lennon N."/>
            <person name="Letendre F."/>
            <person name="LeVine R."/>
            <person name="Lipovsky A."/>
            <person name="Liu X."/>
            <person name="Liu J."/>
            <person name="Liu S."/>
            <person name="Lokyitsang T."/>
            <person name="Lokyitsang Y."/>
            <person name="Lubonja R."/>
            <person name="Lui A."/>
            <person name="MacDonald P."/>
            <person name="Magnisalis V."/>
            <person name="Maru K."/>
            <person name="Matthews C."/>
            <person name="McCusker W."/>
            <person name="McDonough S."/>
            <person name="Mehta T."/>
            <person name="Meldrim J."/>
            <person name="Meneus L."/>
            <person name="Mihai O."/>
            <person name="Mihalev A."/>
            <person name="Mihova T."/>
            <person name="Mittelman R."/>
            <person name="Mlenga V."/>
            <person name="Montmayeur A."/>
            <person name="Mulrain L."/>
            <person name="Navidi A."/>
            <person name="Naylor J."/>
            <person name="Negash T."/>
            <person name="Nguyen T."/>
            <person name="Nguyen N."/>
            <person name="Nicol R."/>
            <person name="Norbu C."/>
            <person name="Norbu N."/>
            <person name="Novod N."/>
            <person name="O'Neill B."/>
            <person name="Osman S."/>
            <person name="Markiewicz E."/>
            <person name="Oyono O.L."/>
            <person name="Patti C."/>
            <person name="Phunkhang P."/>
            <person name="Pierre F."/>
            <person name="Priest M."/>
            <person name="Raghuraman S."/>
            <person name="Rege F."/>
            <person name="Reyes R."/>
            <person name="Rise C."/>
            <person name="Rogov P."/>
            <person name="Ross K."/>
            <person name="Ryan E."/>
            <person name="Settipalli S."/>
            <person name="Shea T."/>
            <person name="Sherpa N."/>
            <person name="Shi L."/>
            <person name="Shih D."/>
            <person name="Sparrow T."/>
            <person name="Spaulding J."/>
            <person name="Stalker J."/>
            <person name="Stange-Thomann N."/>
            <person name="Stavropoulos S."/>
            <person name="Stone C."/>
            <person name="Strader C."/>
            <person name="Tesfaye S."/>
            <person name="Thomson T."/>
            <person name="Thoulutsang Y."/>
            <person name="Thoulutsang D."/>
            <person name="Topham K."/>
            <person name="Topping I."/>
            <person name="Tsamla T."/>
            <person name="Vassiliev H."/>
            <person name="Vo A."/>
            <person name="Wangchuk T."/>
            <person name="Wangdi T."/>
            <person name="Weiand M."/>
            <person name="Wilkinson J."/>
            <person name="Wilson A."/>
            <person name="Yadav S."/>
            <person name="Young G."/>
            <person name="Yu Q."/>
            <person name="Zembek L."/>
            <person name="Zhong D."/>
            <person name="Zimmer A."/>
            <person name="Zwirko Z."/>
            <person name="Jaffe D.B."/>
            <person name="Alvarez P."/>
            <person name="Brockman W."/>
            <person name="Butler J."/>
            <person name="Chin C."/>
            <person name="Gnerre S."/>
            <person name="MacCallum I."/>
            <person name="Graves J.A."/>
            <person name="Ponting C.P."/>
            <person name="Breen M."/>
            <person name="Samollow P.B."/>
            <person name="Lander E.S."/>
            <person name="Lindblad-Toh K."/>
        </authorList>
    </citation>
    <scope>NUCLEOTIDE SEQUENCE [LARGE SCALE GENOMIC DNA]</scope>
</reference>
<evidence type="ECO:0000256" key="17">
    <source>
        <dbReference type="ARBA" id="ARBA00036281"/>
    </source>
</evidence>
<dbReference type="GO" id="GO:1990748">
    <property type="term" value="P:cellular detoxification"/>
    <property type="evidence" value="ECO:0007669"/>
    <property type="project" value="Ensembl"/>
</dbReference>
<feature type="transmembrane region" description="Helical" evidence="23">
    <location>
        <begin position="113"/>
        <end position="143"/>
    </location>
</feature>
<dbReference type="InterPro" id="IPR023277">
    <property type="entry name" value="Aquaporin_8"/>
</dbReference>
<evidence type="ECO:0000256" key="20">
    <source>
        <dbReference type="ARBA" id="ARBA00060365"/>
    </source>
</evidence>
<evidence type="ECO:0000256" key="7">
    <source>
        <dbReference type="ARBA" id="ARBA00022692"/>
    </source>
</evidence>
<dbReference type="GO" id="GO:0030868">
    <property type="term" value="C:smooth endoplasmic reticulum membrane"/>
    <property type="evidence" value="ECO:0007669"/>
    <property type="project" value="UniProtKB-SubCell"/>
</dbReference>
<dbReference type="FunCoup" id="F7ATC1">
    <property type="interactions" value="12"/>
</dbReference>
<evidence type="ECO:0000256" key="8">
    <source>
        <dbReference type="ARBA" id="ARBA00022737"/>
    </source>
</evidence>
<evidence type="ECO:0000256" key="13">
    <source>
        <dbReference type="ARBA" id="ARBA00023128"/>
    </source>
</evidence>
<gene>
    <name evidence="24" type="primary">AQP8</name>
</gene>
<evidence type="ECO:0000256" key="10">
    <source>
        <dbReference type="ARBA" id="ARBA00022824"/>
    </source>
</evidence>
<evidence type="ECO:0000256" key="4">
    <source>
        <dbReference type="ARBA" id="ARBA00006175"/>
    </source>
</evidence>
<dbReference type="GO" id="GO:0005743">
    <property type="term" value="C:mitochondrial inner membrane"/>
    <property type="evidence" value="ECO:0007669"/>
    <property type="project" value="UniProtKB-SubCell"/>
</dbReference>
<accession>F7ATC1</accession>
<dbReference type="SUPFAM" id="SSF81338">
    <property type="entry name" value="Aquaporin-like"/>
    <property type="match status" value="1"/>
</dbReference>
<dbReference type="CDD" id="cd00333">
    <property type="entry name" value="MIP"/>
    <property type="match status" value="1"/>
</dbReference>
<keyword evidence="15" id="KW-0325">Glycoprotein</keyword>
<dbReference type="PANTHER" id="PTHR45665:SF9">
    <property type="entry name" value="AQUAPORIN-8"/>
    <property type="match status" value="1"/>
</dbReference>
<dbReference type="InParanoid" id="F7ATC1"/>
<evidence type="ECO:0000256" key="9">
    <source>
        <dbReference type="ARBA" id="ARBA00022792"/>
    </source>
</evidence>
<evidence type="ECO:0000256" key="21">
    <source>
        <dbReference type="ARBA" id="ARBA00074374"/>
    </source>
</evidence>
<dbReference type="AlphaFoldDB" id="F7ATC1"/>